<name>A0A427U620_9VIBR</name>
<dbReference type="OrthoDB" id="850028at2"/>
<proteinExistence type="predicted"/>
<dbReference type="Proteomes" id="UP000269041">
    <property type="component" value="Unassembled WGS sequence"/>
</dbReference>
<reference evidence="1 2" key="1">
    <citation type="submission" date="2018-12" db="EMBL/GenBank/DDBJ databases">
        <title>Genomic taxonomy of the Vibrionaceae family.</title>
        <authorList>
            <person name="Gomez-Gil B."/>
            <person name="Enciso-Ibarra K."/>
        </authorList>
    </citation>
    <scope>NUCLEOTIDE SEQUENCE [LARGE SCALE GENOMIC DNA]</scope>
    <source>
        <strain evidence="1 2">CAIM 594</strain>
    </source>
</reference>
<evidence type="ECO:0000313" key="1">
    <source>
        <dbReference type="EMBL" id="RSD32032.1"/>
    </source>
</evidence>
<dbReference type="InterPro" id="IPR029044">
    <property type="entry name" value="Nucleotide-diphossugar_trans"/>
</dbReference>
<dbReference type="SUPFAM" id="SSF53448">
    <property type="entry name" value="Nucleotide-diphospho-sugar transferases"/>
    <property type="match status" value="1"/>
</dbReference>
<sequence length="292" mass="33619">MNKTPVEFIFLAFGEKTQYHSQLVYSMISIAAHMPDDRDYSFTIVTDKTDFYQWLGAQFNVVGVDENTLQKWRGDVDFFWRIKIKAILSIAEVKPEHHCVYLDTDTIADKSLTDMMKELDGGNNLMHIREFDFHSPLGRTGKKMQSHGIGKTYGEFDMTLDSAMWNAGVVAISKLRNPSKVLSSALVTCDAMCQEGMERRLVEQFSLSLALQSTSISEAKNWIRHYWGNKLQWDALISSFFAKVLLQGQNFDEAVEMFKTQRHEILDVIKDNKLQKFKNSVSKRYKRLTGIN</sequence>
<dbReference type="RefSeq" id="WP_125320266.1">
    <property type="nucleotide sequence ID" value="NZ_AP024889.1"/>
</dbReference>
<evidence type="ECO:0000313" key="2">
    <source>
        <dbReference type="Proteomes" id="UP000269041"/>
    </source>
</evidence>
<dbReference type="AlphaFoldDB" id="A0A427U620"/>
<keyword evidence="2" id="KW-1185">Reference proteome</keyword>
<dbReference type="Gene3D" id="3.90.550.10">
    <property type="entry name" value="Spore Coat Polysaccharide Biosynthesis Protein SpsA, Chain A"/>
    <property type="match status" value="1"/>
</dbReference>
<evidence type="ECO:0008006" key="3">
    <source>
        <dbReference type="Google" id="ProtNLM"/>
    </source>
</evidence>
<organism evidence="1 2">
    <name type="scientific">Vibrio pectenicida</name>
    <dbReference type="NCBI Taxonomy" id="62763"/>
    <lineage>
        <taxon>Bacteria</taxon>
        <taxon>Pseudomonadati</taxon>
        <taxon>Pseudomonadota</taxon>
        <taxon>Gammaproteobacteria</taxon>
        <taxon>Vibrionales</taxon>
        <taxon>Vibrionaceae</taxon>
        <taxon>Vibrio</taxon>
    </lineage>
</organism>
<comment type="caution">
    <text evidence="1">The sequence shown here is derived from an EMBL/GenBank/DDBJ whole genome shotgun (WGS) entry which is preliminary data.</text>
</comment>
<protein>
    <recommendedName>
        <fullName evidence="3">Glycosyl transferase</fullName>
    </recommendedName>
</protein>
<gene>
    <name evidence="1" type="ORF">EJA03_05650</name>
</gene>
<dbReference type="EMBL" id="RSFA01000017">
    <property type="protein sequence ID" value="RSD32032.1"/>
    <property type="molecule type" value="Genomic_DNA"/>
</dbReference>
<accession>A0A427U620</accession>